<keyword evidence="7 10" id="KW-0808">Transferase</keyword>
<dbReference type="RefSeq" id="WP_096432442.1">
    <property type="nucleotide sequence ID" value="NZ_AP018042.1"/>
</dbReference>
<dbReference type="OrthoDB" id="9781491at2"/>
<dbReference type="NCBIfam" id="TIGR03160">
    <property type="entry name" value="cobT_DBIPRT"/>
    <property type="match status" value="1"/>
</dbReference>
<dbReference type="Pfam" id="PF02277">
    <property type="entry name" value="DBI_PRT"/>
    <property type="match status" value="1"/>
</dbReference>
<dbReference type="InterPro" id="IPR003200">
    <property type="entry name" value="Nict_dMeBzImd_PRibTrfase"/>
</dbReference>
<dbReference type="Gene3D" id="1.10.1610.10">
    <property type="match status" value="1"/>
</dbReference>
<keyword evidence="6 10" id="KW-0328">Glycosyltransferase</keyword>
<dbReference type="NCBIfam" id="NF000996">
    <property type="entry name" value="PRK00105.1"/>
    <property type="match status" value="1"/>
</dbReference>
<evidence type="ECO:0000256" key="3">
    <source>
        <dbReference type="ARBA" id="ARBA00011991"/>
    </source>
</evidence>
<evidence type="ECO:0000256" key="10">
    <source>
        <dbReference type="HAMAP-Rule" id="MF_00230"/>
    </source>
</evidence>
<dbReference type="AlphaFoldDB" id="A0A1Y1CPB2"/>
<evidence type="ECO:0000256" key="8">
    <source>
        <dbReference type="ARBA" id="ARBA00030686"/>
    </source>
</evidence>
<dbReference type="KEGG" id="mbas:ALGA_3986"/>
<evidence type="ECO:0000256" key="9">
    <source>
        <dbReference type="ARBA" id="ARBA00047340"/>
    </source>
</evidence>
<dbReference type="PANTHER" id="PTHR43463:SF1">
    <property type="entry name" value="NICOTINATE-NUCLEOTIDE--DIMETHYLBENZIMIDAZOLE PHOSPHORIBOSYLTRANSFERASE"/>
    <property type="match status" value="1"/>
</dbReference>
<evidence type="ECO:0000256" key="5">
    <source>
        <dbReference type="ARBA" id="ARBA00022573"/>
    </source>
</evidence>
<dbReference type="CDD" id="cd02439">
    <property type="entry name" value="DMB-PRT_CobT"/>
    <property type="match status" value="1"/>
</dbReference>
<evidence type="ECO:0000256" key="4">
    <source>
        <dbReference type="ARBA" id="ARBA00015486"/>
    </source>
</evidence>
<keyword evidence="5 10" id="KW-0169">Cobalamin biosynthesis</keyword>
<reference evidence="11 12" key="1">
    <citation type="journal article" date="2018" name="Mar. Genomics">
        <title>Complete genome sequence of Marinifilaceae bacterium strain SPP2, isolated from the Antarctic marine sediment.</title>
        <authorList>
            <person name="Watanabe M."/>
            <person name="Kojima H."/>
            <person name="Fukui M."/>
        </authorList>
    </citation>
    <scope>NUCLEOTIDE SEQUENCE [LARGE SCALE GENOMIC DNA]</scope>
    <source>
        <strain evidence="11 12">SPP2</strain>
    </source>
</reference>
<proteinExistence type="inferred from homology"/>
<dbReference type="Gene3D" id="3.40.50.10210">
    <property type="match status" value="1"/>
</dbReference>
<dbReference type="UniPathway" id="UPA00061">
    <property type="reaction ID" value="UER00516"/>
</dbReference>
<dbReference type="InterPro" id="IPR036087">
    <property type="entry name" value="Nict_dMeBzImd_PRibTrfase_sf"/>
</dbReference>
<organism evidence="11 12">
    <name type="scientific">Labilibaculum antarcticum</name>
    <dbReference type="NCBI Taxonomy" id="1717717"/>
    <lineage>
        <taxon>Bacteria</taxon>
        <taxon>Pseudomonadati</taxon>
        <taxon>Bacteroidota</taxon>
        <taxon>Bacteroidia</taxon>
        <taxon>Marinilabiliales</taxon>
        <taxon>Marinifilaceae</taxon>
        <taxon>Labilibaculum</taxon>
    </lineage>
</organism>
<sequence>MNFNINKPNNELTEQLQHKIDFKTKPIGSLGILEQLAVKIGCIQNTLTPELKQPTIMVFAADHGIALDGVSPYPQEVTWQMVANFINGGAAINVFGRQNGIDIRIIDAGVNFDFDKSSGVINAKVDYGTKSYLNESAMTAKQFETAIKRGADLCDKMHREGSNIIGFGEMGIGNTSSGAILLHVLAGVDLKECVGRGTGWDDEGLKKKYEILKKAVDNYKGHNTVENILTHFGGFEIVMIVGAMMKAAELKMVIMVDGFIISSALLAASKMNANVLEYCIFTHKSNETGHKHMLKHLNAEPILDLGMRLGEGTGAAVAYPIIESAVNFLNQMASFEDAGVSNSDQITEA</sequence>
<evidence type="ECO:0000256" key="6">
    <source>
        <dbReference type="ARBA" id="ARBA00022676"/>
    </source>
</evidence>
<comment type="pathway">
    <text evidence="1 10">Nucleoside biosynthesis; alpha-ribazole biosynthesis; alpha-ribazole from 5,6-dimethylbenzimidazole: step 1/2.</text>
</comment>
<keyword evidence="12" id="KW-1185">Reference proteome</keyword>
<evidence type="ECO:0000313" key="11">
    <source>
        <dbReference type="EMBL" id="BAX82278.1"/>
    </source>
</evidence>
<dbReference type="SUPFAM" id="SSF52733">
    <property type="entry name" value="Nicotinate mononucleotide:5,6-dimethylbenzimidazole phosphoribosyltransferase (CobT)"/>
    <property type="match status" value="1"/>
</dbReference>
<dbReference type="EMBL" id="AP018042">
    <property type="protein sequence ID" value="BAX82278.1"/>
    <property type="molecule type" value="Genomic_DNA"/>
</dbReference>
<evidence type="ECO:0000256" key="2">
    <source>
        <dbReference type="ARBA" id="ARBA00007110"/>
    </source>
</evidence>
<dbReference type="GO" id="GO:0009236">
    <property type="term" value="P:cobalamin biosynthetic process"/>
    <property type="evidence" value="ECO:0007669"/>
    <property type="project" value="UniProtKB-UniRule"/>
</dbReference>
<dbReference type="FunFam" id="3.40.50.10210:FF:000001">
    <property type="entry name" value="Nicotinate-nucleotide--dimethylbenzimidazole phosphoribosyltransferase"/>
    <property type="match status" value="1"/>
</dbReference>
<comment type="function">
    <text evidence="10">Catalyzes the synthesis of alpha-ribazole-5'-phosphate from nicotinate mononucleotide (NAMN) and 5,6-dimethylbenzimidazole (DMB).</text>
</comment>
<dbReference type="GO" id="GO:0008939">
    <property type="term" value="F:nicotinate-nucleotide-dimethylbenzimidazole phosphoribosyltransferase activity"/>
    <property type="evidence" value="ECO:0007669"/>
    <property type="project" value="UniProtKB-UniRule"/>
</dbReference>
<gene>
    <name evidence="10" type="primary">cobT</name>
    <name evidence="11" type="ORF">ALGA_3986</name>
</gene>
<accession>A0A1Y1CPB2</accession>
<evidence type="ECO:0000256" key="1">
    <source>
        <dbReference type="ARBA" id="ARBA00005049"/>
    </source>
</evidence>
<dbReference type="Proteomes" id="UP000218267">
    <property type="component" value="Chromosome"/>
</dbReference>
<evidence type="ECO:0000313" key="12">
    <source>
        <dbReference type="Proteomes" id="UP000218267"/>
    </source>
</evidence>
<dbReference type="InterPro" id="IPR017846">
    <property type="entry name" value="Nict_dMeBzImd_PRibTrfase_bact"/>
</dbReference>
<dbReference type="EC" id="2.4.2.21" evidence="3 10"/>
<protein>
    <recommendedName>
        <fullName evidence="4 10">Nicotinate-nucleotide--dimethylbenzimidazole phosphoribosyltransferase</fullName>
        <shortName evidence="10">NN:DBI PRT</shortName>
        <ecNumber evidence="3 10">2.4.2.21</ecNumber>
    </recommendedName>
    <alternativeName>
        <fullName evidence="8 10">N(1)-alpha-phosphoribosyltransferase</fullName>
    </alternativeName>
</protein>
<dbReference type="InterPro" id="IPR023195">
    <property type="entry name" value="Nict_dMeBzImd_PRibTrfase_N"/>
</dbReference>
<name>A0A1Y1CPB2_9BACT</name>
<dbReference type="PANTHER" id="PTHR43463">
    <property type="entry name" value="NICOTINATE-NUCLEOTIDE--DIMETHYLBENZIMIDAZOLE PHOSPHORIBOSYLTRANSFERASE"/>
    <property type="match status" value="1"/>
</dbReference>
<comment type="similarity">
    <text evidence="2 10">Belongs to the CobT family.</text>
</comment>
<dbReference type="HAMAP" id="MF_00230">
    <property type="entry name" value="CobT"/>
    <property type="match status" value="1"/>
</dbReference>
<comment type="catalytic activity">
    <reaction evidence="9 10">
        <text>5,6-dimethylbenzimidazole + nicotinate beta-D-ribonucleotide = alpha-ribazole 5'-phosphate + nicotinate + H(+)</text>
        <dbReference type="Rhea" id="RHEA:11196"/>
        <dbReference type="ChEBI" id="CHEBI:15378"/>
        <dbReference type="ChEBI" id="CHEBI:15890"/>
        <dbReference type="ChEBI" id="CHEBI:32544"/>
        <dbReference type="ChEBI" id="CHEBI:57502"/>
        <dbReference type="ChEBI" id="CHEBI:57918"/>
        <dbReference type="EC" id="2.4.2.21"/>
    </reaction>
</comment>
<evidence type="ECO:0000256" key="7">
    <source>
        <dbReference type="ARBA" id="ARBA00022679"/>
    </source>
</evidence>
<reference evidence="12" key="2">
    <citation type="journal article" date="2020" name="Antonie Van Leeuwenhoek">
        <title>Labilibaculum antarcticum sp. nov., a novel facultative anaerobic, psychrotorelant bacterium isolated from marine sediment of Antarctica.</title>
        <authorList>
            <person name="Watanabe M."/>
            <person name="Kojima H."/>
            <person name="Fukui M."/>
        </authorList>
    </citation>
    <scope>NUCLEOTIDE SEQUENCE [LARGE SCALE GENOMIC DNA]</scope>
    <source>
        <strain evidence="12">SPP2</strain>
    </source>
</reference>
<feature type="active site" description="Proton acceptor" evidence="10">
    <location>
        <position position="311"/>
    </location>
</feature>